<dbReference type="InterPro" id="IPR038514">
    <property type="entry name" value="AAR2_C_sf"/>
</dbReference>
<organism evidence="4 5">
    <name type="scientific">[Candida] anglica</name>
    <dbReference type="NCBI Taxonomy" id="148631"/>
    <lineage>
        <taxon>Eukaryota</taxon>
        <taxon>Fungi</taxon>
        <taxon>Dikarya</taxon>
        <taxon>Ascomycota</taxon>
        <taxon>Saccharomycotina</taxon>
        <taxon>Pichiomycetes</taxon>
        <taxon>Debaryomycetaceae</taxon>
        <taxon>Kurtzmaniella</taxon>
    </lineage>
</organism>
<evidence type="ECO:0000313" key="5">
    <source>
        <dbReference type="Proteomes" id="UP001497600"/>
    </source>
</evidence>
<dbReference type="InterPro" id="IPR038516">
    <property type="entry name" value="AAR2_N_sf"/>
</dbReference>
<dbReference type="InterPro" id="IPR033647">
    <property type="entry name" value="Aar2_N"/>
</dbReference>
<dbReference type="PANTHER" id="PTHR12689:SF4">
    <property type="entry name" value="PROTEIN AAR2 HOMOLOG"/>
    <property type="match status" value="1"/>
</dbReference>
<reference evidence="4 5" key="1">
    <citation type="submission" date="2024-01" db="EMBL/GenBank/DDBJ databases">
        <authorList>
            <consortium name="Genoscope - CEA"/>
            <person name="William W."/>
        </authorList>
    </citation>
    <scope>NUCLEOTIDE SEQUENCE [LARGE SCALE GENOMIC DNA]</scope>
    <source>
        <strain evidence="4 5">29B2s-10</strain>
    </source>
</reference>
<evidence type="ECO:0000259" key="2">
    <source>
        <dbReference type="Pfam" id="PF05282"/>
    </source>
</evidence>
<feature type="domain" description="AAR2 N-terminal" evidence="3">
    <location>
        <begin position="12"/>
        <end position="147"/>
    </location>
</feature>
<feature type="domain" description="AAR2 C-terminal" evidence="2">
    <location>
        <begin position="198"/>
        <end position="364"/>
    </location>
</feature>
<dbReference type="Pfam" id="PF20981">
    <property type="entry name" value="AAR2_1st"/>
    <property type="match status" value="1"/>
</dbReference>
<protein>
    <submittedName>
        <fullName evidence="4">A1 cistron-splicing factor Aar2p</fullName>
    </submittedName>
</protein>
<dbReference type="Gene3D" id="2.60.34.20">
    <property type="match status" value="1"/>
</dbReference>
<dbReference type="Proteomes" id="UP001497600">
    <property type="component" value="Chromosome D"/>
</dbReference>
<evidence type="ECO:0000259" key="3">
    <source>
        <dbReference type="Pfam" id="PF20981"/>
    </source>
</evidence>
<name>A0ABP0EEU5_9ASCO</name>
<accession>A0ABP0EEU5</accession>
<dbReference type="InterPro" id="IPR007946">
    <property type="entry name" value="AAR2"/>
</dbReference>
<dbReference type="Pfam" id="PF05282">
    <property type="entry name" value="AAR2"/>
    <property type="match status" value="1"/>
</dbReference>
<gene>
    <name evidence="4" type="primary">AAR2</name>
    <name evidence="4" type="ORF">CAAN4_D02432</name>
</gene>
<dbReference type="InterPro" id="IPR033648">
    <property type="entry name" value="AAR2_C"/>
</dbReference>
<dbReference type="CDD" id="cd13778">
    <property type="entry name" value="Aar2_C"/>
    <property type="match status" value="1"/>
</dbReference>
<dbReference type="EMBL" id="OZ004256">
    <property type="protein sequence ID" value="CAK7902977.1"/>
    <property type="molecule type" value="Genomic_DNA"/>
</dbReference>
<keyword evidence="5" id="KW-1185">Reference proteome</keyword>
<comment type="similarity">
    <text evidence="1">Belongs to the AAR2 family.</text>
</comment>
<sequence length="384" mass="44188">MADIDMSRPPLTTILLDGVPTKQGEWLMGLDMSFFNANDKLKGIKGIPDGYHLFHYSSPNDTEEALTSAVRNGFWFDCKEGDVIVISWDPQLERFARIDDVDTEQLNCTKALSTLGESYSFMINYIDDSNVWQDKLISYVDEDIIEMIPKDMNTIVASRQENDILRDALTKGINKKEQETPTLSKSLSDLSLQPQINYTPINFKINKEGDSNVQDITANYLDKTWYFNSIYSDSELFLGEFQISFINYIVFGNYCSMVQWLQMLRLLSMCESLINTSKSLCFNFLEVLTSQLEKLPREYLVDDTQMQCSLDLKHYTESMENYLAIFGTWDWNSGCCGKLKMQGLIIERWKKIIQLHKDNFGLDLMALQNENELDEDDGPVIVTT</sequence>
<proteinExistence type="inferred from homology"/>
<evidence type="ECO:0000256" key="1">
    <source>
        <dbReference type="ARBA" id="ARBA00006281"/>
    </source>
</evidence>
<dbReference type="PANTHER" id="PTHR12689">
    <property type="entry name" value="A1 CISTRON SPLICING FACTOR AAR2-RELATED"/>
    <property type="match status" value="1"/>
</dbReference>
<dbReference type="CDD" id="cd13777">
    <property type="entry name" value="Aar2_N"/>
    <property type="match status" value="1"/>
</dbReference>
<dbReference type="Gene3D" id="1.25.40.550">
    <property type="entry name" value="Aar2, C-terminal domain-like"/>
    <property type="match status" value="1"/>
</dbReference>
<evidence type="ECO:0000313" key="4">
    <source>
        <dbReference type="EMBL" id="CAK7902977.1"/>
    </source>
</evidence>